<dbReference type="RefSeq" id="WP_081610122.1">
    <property type="nucleotide sequence ID" value="NZ_AOUH01000015.1"/>
</dbReference>
<organism evidence="1 2">
    <name type="scientific">Pseudomonas veronii 1YdBTEX2</name>
    <dbReference type="NCBI Taxonomy" id="1295141"/>
    <lineage>
        <taxon>Bacteria</taxon>
        <taxon>Pseudomonadati</taxon>
        <taxon>Pseudomonadota</taxon>
        <taxon>Gammaproteobacteria</taxon>
        <taxon>Pseudomonadales</taxon>
        <taxon>Pseudomonadaceae</taxon>
        <taxon>Pseudomonas</taxon>
    </lineage>
</organism>
<dbReference type="EMBL" id="LT599583">
    <property type="protein sequence ID" value="SBW82832.1"/>
    <property type="molecule type" value="Genomic_DNA"/>
</dbReference>
<sequence length="300" mass="34470">MQGLNEPDVDPTCPPPRLFKYLHPDRVDVLKTGKICFSSPTNLNDPFELKPPLRLYESEESMWATVENLLPQLIADTVAELPHHQRHLVTEAQVEAVVRAQMVSRDIGFVSTIKRLMPDLHARFNSEMEKRIGILCLTEAPDDLLMWAHYACSHEGFAIEFDPEALFFHQRRTKKDELRHLRPVHYSNIRPSLTFDKADMKALLTKSEHWAYEREWRMMVDLSDASTVLNFGGKSFHLFAFPTSSIKSVILGSRMPKETRQEILSLIRGSADLEHITCYQASIDENFFRVNINPAEGPVQ</sequence>
<name>A0A1D3K3H6_PSEVE</name>
<gene>
    <name evidence="1" type="ORF">PVE_R1G4951</name>
</gene>
<dbReference type="Pfam" id="PF11185">
    <property type="entry name" value="DUF2971"/>
    <property type="match status" value="1"/>
</dbReference>
<dbReference type="InterPro" id="IPR021352">
    <property type="entry name" value="DUF2971"/>
</dbReference>
<dbReference type="Proteomes" id="UP000245431">
    <property type="component" value="Chromosome PVE_r1"/>
</dbReference>
<accession>A0A1D3K3H6</accession>
<proteinExistence type="predicted"/>
<reference evidence="2" key="1">
    <citation type="submission" date="2016-07" db="EMBL/GenBank/DDBJ databases">
        <authorList>
            <person name="Florea S."/>
            <person name="Webb J.S."/>
            <person name="Jaromczyk J."/>
            <person name="Schardl C.L."/>
        </authorList>
    </citation>
    <scope>NUCLEOTIDE SEQUENCE [LARGE SCALE GENOMIC DNA]</scope>
    <source>
        <strain evidence="2">1YdBTEX2</strain>
    </source>
</reference>
<evidence type="ECO:0000313" key="1">
    <source>
        <dbReference type="EMBL" id="SBW82832.1"/>
    </source>
</evidence>
<protein>
    <recommendedName>
        <fullName evidence="3">DUF2971 domain-containing protein</fullName>
    </recommendedName>
</protein>
<evidence type="ECO:0000313" key="2">
    <source>
        <dbReference type="Proteomes" id="UP000245431"/>
    </source>
</evidence>
<dbReference type="AlphaFoldDB" id="A0A1D3K3H6"/>
<evidence type="ECO:0008006" key="3">
    <source>
        <dbReference type="Google" id="ProtNLM"/>
    </source>
</evidence>